<dbReference type="InterPro" id="IPR001636">
    <property type="entry name" value="SAICAR_synth"/>
</dbReference>
<comment type="catalytic activity">
    <reaction evidence="7">
        <text>5-amino-1-(5-phospho-D-ribosyl)imidazole-4-carboxylate + L-aspartate + ATP = (2S)-2-[5-amino-1-(5-phospho-beta-D-ribosyl)imidazole-4-carboxamido]succinate + ADP + phosphate + 2 H(+)</text>
        <dbReference type="Rhea" id="RHEA:22628"/>
        <dbReference type="ChEBI" id="CHEBI:15378"/>
        <dbReference type="ChEBI" id="CHEBI:29991"/>
        <dbReference type="ChEBI" id="CHEBI:30616"/>
        <dbReference type="ChEBI" id="CHEBI:43474"/>
        <dbReference type="ChEBI" id="CHEBI:58443"/>
        <dbReference type="ChEBI" id="CHEBI:77657"/>
        <dbReference type="ChEBI" id="CHEBI:456216"/>
        <dbReference type="EC" id="6.3.2.6"/>
    </reaction>
</comment>
<keyword evidence="4 7" id="KW-0547">Nucleotide-binding</keyword>
<sequence length="283" mass="32082">MVAEMSISNATFLREGKVKDLYALPDERLLFVFSDRVSAFDVILGSEIPMKGKILAHFAEFWFKTLGAPNHMIALVGRNQLIVKKLKMIPIECIVRGYLYGSLYERIKTGETSFEGNPILASKFSEPVFDPTTKSQRKDLPITKKEAVSRGLTTREEFDRLRQISISLYKKMEGRVSRAGFILGDIKFEFGKDETGQIVLADSLGPDEFRLWPRDTYSAGKIQESYDKQLIRDWLTDQGFKAIFEKATPQGLKVPPPVLPSELIKAVTERYLEAYAKITGRSL</sequence>
<dbReference type="UniPathway" id="UPA00074">
    <property type="reaction ID" value="UER00131"/>
</dbReference>
<feature type="domain" description="SAICAR synthetase/ADE2 N-terminal" evidence="8">
    <location>
        <begin position="13"/>
        <end position="239"/>
    </location>
</feature>
<dbReference type="CDD" id="cd01414">
    <property type="entry name" value="SAICAR_synt_Sc"/>
    <property type="match status" value="1"/>
</dbReference>
<keyword evidence="3 7" id="KW-0436">Ligase</keyword>
<name>H9BX99_9ARCH</name>
<dbReference type="GO" id="GO:0006189">
    <property type="term" value="P:'de novo' IMP biosynthetic process"/>
    <property type="evidence" value="ECO:0007669"/>
    <property type="project" value="UniProtKB-UniRule"/>
</dbReference>
<evidence type="ECO:0000256" key="2">
    <source>
        <dbReference type="ARBA" id="ARBA00010190"/>
    </source>
</evidence>
<dbReference type="PROSITE" id="PS01057">
    <property type="entry name" value="SAICAR_SYNTHETASE_1"/>
    <property type="match status" value="1"/>
</dbReference>
<dbReference type="GO" id="GO:0005737">
    <property type="term" value="C:cytoplasm"/>
    <property type="evidence" value="ECO:0007669"/>
    <property type="project" value="TreeGrafter"/>
</dbReference>
<dbReference type="Gene3D" id="3.30.470.20">
    <property type="entry name" value="ATP-grasp fold, B domain"/>
    <property type="match status" value="1"/>
</dbReference>
<dbReference type="SUPFAM" id="SSF56104">
    <property type="entry name" value="SAICAR synthase-like"/>
    <property type="match status" value="1"/>
</dbReference>
<dbReference type="GO" id="GO:0004639">
    <property type="term" value="F:phosphoribosylaminoimidazolesuccinocarboxamide synthase activity"/>
    <property type="evidence" value="ECO:0007669"/>
    <property type="project" value="UniProtKB-UniRule"/>
</dbReference>
<dbReference type="InterPro" id="IPR028923">
    <property type="entry name" value="SAICAR_synt/ADE2_N"/>
</dbReference>
<evidence type="ECO:0000256" key="3">
    <source>
        <dbReference type="ARBA" id="ARBA00022598"/>
    </source>
</evidence>
<dbReference type="PANTHER" id="PTHR43700:SF1">
    <property type="entry name" value="PHOSPHORIBOSYLAMINOIMIDAZOLE-SUCCINOCARBOXAMIDE SYNTHASE"/>
    <property type="match status" value="1"/>
</dbReference>
<proteinExistence type="inferred from homology"/>
<comment type="pathway">
    <text evidence="1 7">Purine metabolism; IMP biosynthesis via de novo pathway; 5-amino-1-(5-phospho-D-ribosyl)imidazole-4-carboxamide from 5-amino-1-(5-phospho-D-ribosyl)imidazole-4-carboxylate: step 1/2.</text>
</comment>
<dbReference type="InterPro" id="IPR018236">
    <property type="entry name" value="SAICAR_synthetase_CS"/>
</dbReference>
<dbReference type="GO" id="GO:0005524">
    <property type="term" value="F:ATP binding"/>
    <property type="evidence" value="ECO:0007669"/>
    <property type="project" value="UniProtKB-KW"/>
</dbReference>
<dbReference type="EC" id="6.3.2.6" evidence="7"/>
<evidence type="ECO:0000313" key="9">
    <source>
        <dbReference type="EMBL" id="AFD03421.1"/>
    </source>
</evidence>
<keyword evidence="6 7" id="KW-0067">ATP-binding</keyword>
<reference evidence="9" key="1">
    <citation type="submission" date="2011-11" db="EMBL/GenBank/DDBJ databases">
        <title>Construction and analysis of a metagenome of deep-sea sediment.</title>
        <authorList>
            <person name="Huo Y.-Y."/>
            <person name="Cheng H."/>
            <person name="Wu M."/>
        </authorList>
    </citation>
    <scope>NUCLEOTIDE SEQUENCE</scope>
</reference>
<dbReference type="EMBL" id="JQ085825">
    <property type="protein sequence ID" value="AFD03421.1"/>
    <property type="molecule type" value="Genomic_DNA"/>
</dbReference>
<dbReference type="HAMAP" id="MF_00137">
    <property type="entry name" value="SAICAR_synth"/>
    <property type="match status" value="1"/>
</dbReference>
<evidence type="ECO:0000256" key="1">
    <source>
        <dbReference type="ARBA" id="ARBA00004672"/>
    </source>
</evidence>
<evidence type="ECO:0000256" key="4">
    <source>
        <dbReference type="ARBA" id="ARBA00022741"/>
    </source>
</evidence>
<evidence type="ECO:0000259" key="8">
    <source>
        <dbReference type="Pfam" id="PF01259"/>
    </source>
</evidence>
<keyword evidence="5 7" id="KW-0658">Purine biosynthesis</keyword>
<evidence type="ECO:0000256" key="6">
    <source>
        <dbReference type="ARBA" id="ARBA00022840"/>
    </source>
</evidence>
<evidence type="ECO:0000256" key="5">
    <source>
        <dbReference type="ARBA" id="ARBA00022755"/>
    </source>
</evidence>
<dbReference type="PANTHER" id="PTHR43700">
    <property type="entry name" value="PHOSPHORIBOSYLAMINOIMIDAZOLE-SUCCINOCARBOXAMIDE SYNTHASE"/>
    <property type="match status" value="1"/>
</dbReference>
<comment type="similarity">
    <text evidence="2 7">Belongs to the SAICAR synthetase family.</text>
</comment>
<gene>
    <name evidence="7" type="primary">purC</name>
</gene>
<accession>H9BX99</accession>
<dbReference type="Pfam" id="PF01259">
    <property type="entry name" value="SAICAR_synt"/>
    <property type="match status" value="1"/>
</dbReference>
<dbReference type="AlphaFoldDB" id="H9BX99"/>
<dbReference type="NCBIfam" id="TIGR00081">
    <property type="entry name" value="purC"/>
    <property type="match status" value="1"/>
</dbReference>
<dbReference type="Gene3D" id="3.30.200.20">
    <property type="entry name" value="Phosphorylase Kinase, domain 1"/>
    <property type="match status" value="1"/>
</dbReference>
<evidence type="ECO:0000256" key="7">
    <source>
        <dbReference type="HAMAP-Rule" id="MF_00137"/>
    </source>
</evidence>
<protein>
    <recommendedName>
        <fullName evidence="7">Phosphoribosylaminoimidazole-succinocarboxamide synthase</fullName>
        <ecNumber evidence="7">6.3.2.6</ecNumber>
    </recommendedName>
    <alternativeName>
        <fullName evidence="7">SAICAR synthetase</fullName>
    </alternativeName>
</protein>
<organism evidence="9">
    <name type="scientific">uncultured archaeon W5-61a</name>
    <dbReference type="NCBI Taxonomy" id="1131008"/>
    <lineage>
        <taxon>Archaea</taxon>
        <taxon>environmental samples</taxon>
    </lineage>
</organism>